<accession>A0ABY9VDD3</accession>
<keyword evidence="2" id="KW-1185">Reference proteome</keyword>
<proteinExistence type="predicted"/>
<dbReference type="EMBL" id="CP134494">
    <property type="protein sequence ID" value="WNF21911.1"/>
    <property type="molecule type" value="Genomic_DNA"/>
</dbReference>
<dbReference type="RefSeq" id="WP_311072003.1">
    <property type="nucleotide sequence ID" value="NZ_CP134494.1"/>
</dbReference>
<evidence type="ECO:0000313" key="2">
    <source>
        <dbReference type="Proteomes" id="UP001303324"/>
    </source>
</evidence>
<evidence type="ECO:0000313" key="1">
    <source>
        <dbReference type="EMBL" id="WNF21911.1"/>
    </source>
</evidence>
<reference evidence="1 2" key="1">
    <citation type="submission" date="2023-09" db="EMBL/GenBank/DDBJ databases">
        <title>Microbial mechanism of fulvic acid promoting antimony reduction mineralization in rice fields.</title>
        <authorList>
            <person name="Chen G."/>
            <person name="Lan J."/>
        </authorList>
    </citation>
    <scope>NUCLEOTIDE SEQUENCE [LARGE SCALE GENOMIC DNA]</scope>
    <source>
        <strain evidence="1 2">PS1</strain>
    </source>
</reference>
<dbReference type="Proteomes" id="UP001303324">
    <property type="component" value="Chromosome"/>
</dbReference>
<name>A0ABY9VDD3_9BACI</name>
<protein>
    <submittedName>
        <fullName evidence="1">Uncharacterized protein</fullName>
    </submittedName>
</protein>
<sequence>MIVKGEKLSEVRATLDRFGVERGKAVRRKGNFGQVWCRKRKSCQNKSQLRTGMIVKGEKLSEVRATLDRFGVERGKAVRTRANFEQVW</sequence>
<gene>
    <name evidence="1" type="ORF">RH061_17205</name>
</gene>
<organism evidence="1 2">
    <name type="scientific">Mesobacillus jeotgali</name>
    <dbReference type="NCBI Taxonomy" id="129985"/>
    <lineage>
        <taxon>Bacteria</taxon>
        <taxon>Bacillati</taxon>
        <taxon>Bacillota</taxon>
        <taxon>Bacilli</taxon>
        <taxon>Bacillales</taxon>
        <taxon>Bacillaceae</taxon>
        <taxon>Mesobacillus</taxon>
    </lineage>
</organism>